<dbReference type="InterPro" id="IPR011990">
    <property type="entry name" value="TPR-like_helical_dom_sf"/>
</dbReference>
<dbReference type="RefSeq" id="WP_153216745.1">
    <property type="nucleotide sequence ID" value="NZ_WIBF01000010.1"/>
</dbReference>
<dbReference type="GO" id="GO:0003677">
    <property type="term" value="F:DNA binding"/>
    <property type="evidence" value="ECO:0007669"/>
    <property type="project" value="InterPro"/>
</dbReference>
<dbReference type="InterPro" id="IPR036388">
    <property type="entry name" value="WH-like_DNA-bd_sf"/>
</dbReference>
<dbReference type="AlphaFoldDB" id="A0A843YJC6"/>
<proteinExistence type="predicted"/>
<dbReference type="SUPFAM" id="SSF52964">
    <property type="entry name" value="TolB, N-terminal domain"/>
    <property type="match status" value="1"/>
</dbReference>
<comment type="caution">
    <text evidence="1">The sequence shown here is derived from an EMBL/GenBank/DDBJ whole genome shotgun (WGS) entry which is preliminary data.</text>
</comment>
<organism evidence="1 2">
    <name type="scientific">Tritonibacter litoralis</name>
    <dbReference type="NCBI Taxonomy" id="2662264"/>
    <lineage>
        <taxon>Bacteria</taxon>
        <taxon>Pseudomonadati</taxon>
        <taxon>Pseudomonadota</taxon>
        <taxon>Alphaproteobacteria</taxon>
        <taxon>Rhodobacterales</taxon>
        <taxon>Paracoccaceae</taxon>
        <taxon>Tritonibacter</taxon>
    </lineage>
</organism>
<evidence type="ECO:0000313" key="2">
    <source>
        <dbReference type="Proteomes" id="UP000444174"/>
    </source>
</evidence>
<dbReference type="PANTHER" id="PTHR35807:SF1">
    <property type="entry name" value="TRANSCRIPTIONAL REGULATOR REDD"/>
    <property type="match status" value="1"/>
</dbReference>
<accession>A0A843YJC6</accession>
<dbReference type="Gene3D" id="1.25.40.10">
    <property type="entry name" value="Tetratricopeptide repeat domain"/>
    <property type="match status" value="1"/>
</dbReference>
<dbReference type="EMBL" id="WIBF01000010">
    <property type="protein sequence ID" value="MQQ09765.1"/>
    <property type="molecule type" value="Genomic_DNA"/>
</dbReference>
<sequence length="548" mass="60733">MVVLLKVRHFGAFGVFHANGQSIPLGAKHQALLALLTTGEGGVRTRSFLENTLWCLSQPEQAKASLRTALSTLKRHLGPDAAKLLMANRERVTLKIDHVEIDDDANKGEFMEGFELSHEEKFSQWLEKMRGQSVRTDLASKNMSRVAHSGLRRNKDAVLPSIAVLPFQVRTDDSAPKPNLSFLTEDLTRCLARSQAFSVTSYMAAKHFDLGAASIGQPDAAKQAVYMVGGYVSINQDHVTIDLDLHDVQRQKLIWSRRYEDDSTTKGAAAFVHTQRMVRDISRTIWGEAMDTASFNQMHELENHTLLMSAISMMQMGQRAMFEQSKDILRTLSERERNHPTVRCWQGIWHVLRFEHGLSESRAADLAAARHHAEAALAVDPLYSLAHALNGMVDCQMSYNFDAAYASFELALEDNPNEALALGLKGLTCAYLEMPEQAIELTQAACELLPIGPQKYYFETLSAVAYLSAGAFEQAAERAERALSDNPGFAPTLRVLSVINQISRTGGTGSDAIRMLLSSLPEFSLRAPRRGFGELPSVQHQNLASGHR</sequence>
<gene>
    <name evidence="1" type="ORF">GFB49_14960</name>
</gene>
<dbReference type="Proteomes" id="UP000444174">
    <property type="component" value="Unassembled WGS sequence"/>
</dbReference>
<dbReference type="Gene3D" id="3.40.50.10070">
    <property type="entry name" value="TolB, N-terminal domain"/>
    <property type="match status" value="1"/>
</dbReference>
<name>A0A843YJC6_9RHOB</name>
<reference evidence="1 2" key="1">
    <citation type="submission" date="2019-10" db="EMBL/GenBank/DDBJ databases">
        <title>Epibacterium sp. nov., isolated from seawater.</title>
        <authorList>
            <person name="Zhang X."/>
            <person name="Li N."/>
        </authorList>
    </citation>
    <scope>NUCLEOTIDE SEQUENCE [LARGE SCALE GENOMIC DNA]</scope>
    <source>
        <strain evidence="1 2">SM1979</strain>
    </source>
</reference>
<dbReference type="PANTHER" id="PTHR35807">
    <property type="entry name" value="TRANSCRIPTIONAL REGULATOR REDD-RELATED"/>
    <property type="match status" value="1"/>
</dbReference>
<dbReference type="InterPro" id="IPR016032">
    <property type="entry name" value="Sig_transdc_resp-reg_C-effctor"/>
</dbReference>
<protein>
    <submittedName>
        <fullName evidence="1">Transcriptional regulator</fullName>
    </submittedName>
</protein>
<evidence type="ECO:0000313" key="1">
    <source>
        <dbReference type="EMBL" id="MQQ09765.1"/>
    </source>
</evidence>
<dbReference type="InterPro" id="IPR051677">
    <property type="entry name" value="AfsR-DnrI-RedD_regulator"/>
</dbReference>
<dbReference type="Gene3D" id="1.10.10.10">
    <property type="entry name" value="Winged helix-like DNA-binding domain superfamily/Winged helix DNA-binding domain"/>
    <property type="match status" value="1"/>
</dbReference>
<dbReference type="SUPFAM" id="SSF46894">
    <property type="entry name" value="C-terminal effector domain of the bipartite response regulators"/>
    <property type="match status" value="1"/>
</dbReference>
<dbReference type="SUPFAM" id="SSF48452">
    <property type="entry name" value="TPR-like"/>
    <property type="match status" value="1"/>
</dbReference>
<keyword evidence="2" id="KW-1185">Reference proteome</keyword>
<dbReference type="GO" id="GO:0006355">
    <property type="term" value="P:regulation of DNA-templated transcription"/>
    <property type="evidence" value="ECO:0007669"/>
    <property type="project" value="InterPro"/>
</dbReference>